<dbReference type="InterPro" id="IPR024395">
    <property type="entry name" value="CLASP_N_dom"/>
</dbReference>
<dbReference type="PANTHER" id="PTHR21567">
    <property type="entry name" value="CLASP"/>
    <property type="match status" value="1"/>
</dbReference>
<evidence type="ECO:0000313" key="8">
    <source>
        <dbReference type="EMBL" id="KAH8999367.1"/>
    </source>
</evidence>
<sequence length="1302" mass="138990">MDESNVSKLLQQCKASDVDIKIDSVTKLQTEFENGAAIPDVDVVIQTFKACLRISHQHLQAATLHALPPLLPLLLSSPPARSATTPTSASTSSAGSSSIDSYALRQALIAFLPTGGIIDRLGDARERSREKARESLVILGGLAFRAGGGSTLAASKSGKTQETALQMFERLLKEIGLASKAWRIREQSILTLVDVRRAHHLFPIRPYLPILVGTLEDSDSTVRETAKTSVVVLFTGPGVSDAARADLKRELTKKGVRKTIVDTVLAKVLGSDNTGTAAGEGVEATDVPHSQVTAKKGYIPPSLALQAQKAAGGSDILAPGPNTVSRLVSHGSVKELSRPASRTAMASPPPSGGDTTANVQAVYVASSKDLDAEFTEMLKSFDGKETEHNWAPRDRAVTRVRGMLKGDVHIRYSETFISHLKLFVDASLKTLASLRTIVATNTCSLYNELAVTLGTALDPYVDVLFSNLLRMAGFTKKIVAQTTQSTVGVIITNTSPQPRTVVPLFWSGLQDKTPQGRAYAIEHVKTYLDVHGPRAKNAVEASGVFDTLEKCLRKALSDANAGVRQNARATFWTFEGLWKERGRVILEAQEGTNRKQLERACPNQQGLPDVQPTTPTAKKSSVAAAIAASRAKAKAIATAPPTLRHQATSAARTMSPPKRSLSPSLSTGSLSGKAAPSSPTAPLRSRVPSNPAGLRIASGSAGTRSHSRTSSGDSSNSASYPGSRIVPAPFSSPPRGSVIRRAMQTALPSSPPPSTNVTPSSPAPQRFSELEQSASFARQSVYLPNFDEADPGTDDLLTAVAIPLPDDGDSDDMDETNLISFSSPYEMFPPGLGSKSRTDSQSPTSNGHQPVLNPSSNTASLPVNVPQPVVEDALRARAEQAQSAAERLLELVEPEDEVAQPQPSLLLNNGTASQTAKIQVSTQTAQTRTPATPISKNAAIWKQAAAFRDSPAHQAAAPSLMTDMLRPTTTRADGAWWKKRMALFNQRNPLFASGAADAAAELQGYITALDQGTGNASTLKSLASFCVAHPSVDAISPLSSSLSMPASPSPFISSAGVLPSLKPELWSENRSFSKLFNALQKFLSPDKNEELLEYGLIVLWEMLEYLTLPMEGHEAEVFTVLLTIRYSNHQRVFEATNTLRDALAARVEAVYGLTTLHAALVSFRATPVPPPYSDEAKASSYAFGLIALAKFALRLPAEVLEDELPRLKHTLITALTDAASLVVREAAAAAIIAAQVVLRDDAHLFALLDGLADDKKNLLTYLFDKHGVRGVEGSGSVDRLEREMRRLDGRTGTPVRASTRSS</sequence>
<dbReference type="SUPFAM" id="SSF48371">
    <property type="entry name" value="ARM repeat"/>
    <property type="match status" value="2"/>
</dbReference>
<name>A0AAD4LSZ7_9AGAM</name>
<dbReference type="InterPro" id="IPR011989">
    <property type="entry name" value="ARM-like"/>
</dbReference>
<protein>
    <submittedName>
        <fullName evidence="8">Clasp N terminal-domain-containing protein</fullName>
    </submittedName>
</protein>
<feature type="domain" description="TOG" evidence="7">
    <location>
        <begin position="1"/>
        <end position="274"/>
    </location>
</feature>
<feature type="compositionally biased region" description="Polar residues" evidence="6">
    <location>
        <begin position="602"/>
        <end position="615"/>
    </location>
</feature>
<feature type="compositionally biased region" description="Polar residues" evidence="6">
    <location>
        <begin position="839"/>
        <end position="861"/>
    </location>
</feature>
<evidence type="ECO:0000256" key="2">
    <source>
        <dbReference type="ARBA" id="ARBA00009549"/>
    </source>
</evidence>
<gene>
    <name evidence="8" type="ORF">EDB92DRAFT_957539</name>
</gene>
<comment type="subcellular location">
    <subcellularLocation>
        <location evidence="1">Cytoplasm</location>
        <location evidence="1">Cytoskeleton</location>
        <location evidence="1">Spindle</location>
    </subcellularLocation>
</comment>
<evidence type="ECO:0000256" key="3">
    <source>
        <dbReference type="ARBA" id="ARBA00022618"/>
    </source>
</evidence>
<dbReference type="Proteomes" id="UP001201163">
    <property type="component" value="Unassembled WGS sequence"/>
</dbReference>
<feature type="domain" description="TOG" evidence="7">
    <location>
        <begin position="369"/>
        <end position="601"/>
    </location>
</feature>
<dbReference type="GO" id="GO:0005881">
    <property type="term" value="C:cytoplasmic microtubule"/>
    <property type="evidence" value="ECO:0007669"/>
    <property type="project" value="TreeGrafter"/>
</dbReference>
<feature type="compositionally biased region" description="Low complexity" evidence="6">
    <location>
        <begin position="755"/>
        <end position="764"/>
    </location>
</feature>
<dbReference type="GO" id="GO:0005815">
    <property type="term" value="C:microtubule organizing center"/>
    <property type="evidence" value="ECO:0007669"/>
    <property type="project" value="TreeGrafter"/>
</dbReference>
<dbReference type="SMART" id="SM01349">
    <property type="entry name" value="TOG"/>
    <property type="match status" value="2"/>
</dbReference>
<dbReference type="GO" id="GO:0008017">
    <property type="term" value="F:microtubule binding"/>
    <property type="evidence" value="ECO:0007669"/>
    <property type="project" value="TreeGrafter"/>
</dbReference>
<keyword evidence="9" id="KW-1185">Reference proteome</keyword>
<keyword evidence="3" id="KW-0132">Cell division</keyword>
<dbReference type="EMBL" id="JAKELL010000004">
    <property type="protein sequence ID" value="KAH8999367.1"/>
    <property type="molecule type" value="Genomic_DNA"/>
</dbReference>
<evidence type="ECO:0000256" key="5">
    <source>
        <dbReference type="ARBA" id="ARBA00022776"/>
    </source>
</evidence>
<dbReference type="GO" id="GO:1990023">
    <property type="term" value="C:mitotic spindle midzone"/>
    <property type="evidence" value="ECO:0007669"/>
    <property type="project" value="TreeGrafter"/>
</dbReference>
<accession>A0AAD4LSZ7</accession>
<evidence type="ECO:0000256" key="4">
    <source>
        <dbReference type="ARBA" id="ARBA00022701"/>
    </source>
</evidence>
<dbReference type="PANTHER" id="PTHR21567:SF9">
    <property type="entry name" value="CLIP-ASSOCIATING PROTEIN"/>
    <property type="match status" value="1"/>
</dbReference>
<evidence type="ECO:0000259" key="7">
    <source>
        <dbReference type="SMART" id="SM01349"/>
    </source>
</evidence>
<proteinExistence type="inferred from homology"/>
<dbReference type="GO" id="GO:0051301">
    <property type="term" value="P:cell division"/>
    <property type="evidence" value="ECO:0007669"/>
    <property type="project" value="UniProtKB-KW"/>
</dbReference>
<keyword evidence="5" id="KW-0131">Cell cycle</keyword>
<feature type="region of interest" description="Disordered" evidence="6">
    <location>
        <begin position="332"/>
        <end position="356"/>
    </location>
</feature>
<dbReference type="Gene3D" id="1.25.10.10">
    <property type="entry name" value="Leucine-rich Repeat Variant"/>
    <property type="match status" value="3"/>
</dbReference>
<dbReference type="GO" id="GO:0005876">
    <property type="term" value="C:spindle microtubule"/>
    <property type="evidence" value="ECO:0007669"/>
    <property type="project" value="TreeGrafter"/>
</dbReference>
<keyword evidence="4" id="KW-0493">Microtubule</keyword>
<organism evidence="8 9">
    <name type="scientific">Lactarius akahatsu</name>
    <dbReference type="NCBI Taxonomy" id="416441"/>
    <lineage>
        <taxon>Eukaryota</taxon>
        <taxon>Fungi</taxon>
        <taxon>Dikarya</taxon>
        <taxon>Basidiomycota</taxon>
        <taxon>Agaricomycotina</taxon>
        <taxon>Agaricomycetes</taxon>
        <taxon>Russulales</taxon>
        <taxon>Russulaceae</taxon>
        <taxon>Lactarius</taxon>
    </lineage>
</organism>
<feature type="region of interest" description="Disordered" evidence="6">
    <location>
        <begin position="595"/>
        <end position="618"/>
    </location>
</feature>
<comment type="caution">
    <text evidence="8">The sequence shown here is derived from an EMBL/GenBank/DDBJ whole genome shotgun (WGS) entry which is preliminary data.</text>
</comment>
<dbReference type="GO" id="GO:0090307">
    <property type="term" value="P:mitotic spindle assembly"/>
    <property type="evidence" value="ECO:0007669"/>
    <property type="project" value="TreeGrafter"/>
</dbReference>
<dbReference type="Pfam" id="PF12348">
    <property type="entry name" value="CLASP_N"/>
    <property type="match status" value="1"/>
</dbReference>
<dbReference type="InterPro" id="IPR034085">
    <property type="entry name" value="TOG"/>
</dbReference>
<evidence type="ECO:0000313" key="9">
    <source>
        <dbReference type="Proteomes" id="UP001201163"/>
    </source>
</evidence>
<comment type="similarity">
    <text evidence="2">Belongs to the CLASP family.</text>
</comment>
<dbReference type="InterPro" id="IPR016024">
    <property type="entry name" value="ARM-type_fold"/>
</dbReference>
<reference evidence="8" key="1">
    <citation type="submission" date="2022-01" db="EMBL/GenBank/DDBJ databases">
        <title>Comparative genomics reveals a dynamic genome evolution in the ectomycorrhizal milk-cap (Lactarius) mushrooms.</title>
        <authorList>
            <consortium name="DOE Joint Genome Institute"/>
            <person name="Lebreton A."/>
            <person name="Tang N."/>
            <person name="Kuo A."/>
            <person name="LaButti K."/>
            <person name="Drula E."/>
            <person name="Barry K."/>
            <person name="Clum A."/>
            <person name="Lipzen A."/>
            <person name="Mousain D."/>
            <person name="Ng V."/>
            <person name="Wang R."/>
            <person name="Wang X."/>
            <person name="Dai Y."/>
            <person name="Henrissat B."/>
            <person name="Grigoriev I.V."/>
            <person name="Guerin-Laguette A."/>
            <person name="Yu F."/>
            <person name="Martin F.M."/>
        </authorList>
    </citation>
    <scope>NUCLEOTIDE SEQUENCE</scope>
    <source>
        <strain evidence="8">QP</strain>
    </source>
</reference>
<feature type="region of interest" description="Disordered" evidence="6">
    <location>
        <begin position="823"/>
        <end position="863"/>
    </location>
</feature>
<feature type="region of interest" description="Disordered" evidence="6">
    <location>
        <begin position="634"/>
        <end position="769"/>
    </location>
</feature>
<evidence type="ECO:0000256" key="6">
    <source>
        <dbReference type="SAM" id="MobiDB-lite"/>
    </source>
</evidence>
<keyword evidence="5" id="KW-0498">Mitosis</keyword>
<evidence type="ECO:0000256" key="1">
    <source>
        <dbReference type="ARBA" id="ARBA00004186"/>
    </source>
</evidence>
<feature type="compositionally biased region" description="Low complexity" evidence="6">
    <location>
        <begin position="655"/>
        <end position="672"/>
    </location>
</feature>
<feature type="compositionally biased region" description="Low complexity" evidence="6">
    <location>
        <begin position="698"/>
        <end position="723"/>
    </location>
</feature>